<proteinExistence type="predicted"/>
<organism evidence="1 2">
    <name type="scientific">Roseibium salinum</name>
    <dbReference type="NCBI Taxonomy" id="1604349"/>
    <lineage>
        <taxon>Bacteria</taxon>
        <taxon>Pseudomonadati</taxon>
        <taxon>Pseudomonadota</taxon>
        <taxon>Alphaproteobacteria</taxon>
        <taxon>Hyphomicrobiales</taxon>
        <taxon>Stappiaceae</taxon>
        <taxon>Roseibium</taxon>
    </lineage>
</organism>
<comment type="caution">
    <text evidence="1">The sequence shown here is derived from an EMBL/GenBank/DDBJ whole genome shotgun (WGS) entry which is preliminary data.</text>
</comment>
<dbReference type="Proteomes" id="UP001300261">
    <property type="component" value="Unassembled WGS sequence"/>
</dbReference>
<protein>
    <submittedName>
        <fullName evidence="1">Uncharacterized protein</fullName>
    </submittedName>
</protein>
<evidence type="ECO:0000313" key="2">
    <source>
        <dbReference type="Proteomes" id="UP001300261"/>
    </source>
</evidence>
<gene>
    <name evidence="1" type="ORF">ON753_15880</name>
</gene>
<name>A0ABT3R441_9HYPH</name>
<reference evidence="1 2" key="1">
    <citation type="journal article" date="2016" name="Int. J. Syst. Evol. Microbiol.">
        <title>Labrenzia salina sp. nov., isolated from the rhizosphere of the halophyte Arthrocnemum macrostachyum.</title>
        <authorList>
            <person name="Camacho M."/>
            <person name="Redondo-Gomez S."/>
            <person name="Rodriguez-Llorente I."/>
            <person name="Rohde M."/>
            <person name="Sproer C."/>
            <person name="Schumann P."/>
            <person name="Klenk H.P."/>
            <person name="Montero-Calasanz M.D.C."/>
        </authorList>
    </citation>
    <scope>NUCLEOTIDE SEQUENCE [LARGE SCALE GENOMIC DNA]</scope>
    <source>
        <strain evidence="1 2">DSM 29163</strain>
    </source>
</reference>
<sequence length="75" mass="7881">MQKPSKPPVATTLAAFHELAARRGDGLHPRFLEALAKTGAASGPPAPSQQSNENIVRLEFVSKSRSGAKKQASSV</sequence>
<dbReference type="EMBL" id="JAPEVI010000003">
    <property type="protein sequence ID" value="MCX2723833.1"/>
    <property type="molecule type" value="Genomic_DNA"/>
</dbReference>
<dbReference type="RefSeq" id="WP_265963589.1">
    <property type="nucleotide sequence ID" value="NZ_JAPEVI010000003.1"/>
</dbReference>
<accession>A0ABT3R441</accession>
<keyword evidence="2" id="KW-1185">Reference proteome</keyword>
<evidence type="ECO:0000313" key="1">
    <source>
        <dbReference type="EMBL" id="MCX2723833.1"/>
    </source>
</evidence>